<dbReference type="InterPro" id="IPR004027">
    <property type="entry name" value="SEC_C_motif"/>
</dbReference>
<dbReference type="Pfam" id="PF02810">
    <property type="entry name" value="SEC-C"/>
    <property type="match status" value="1"/>
</dbReference>
<dbReference type="Gene3D" id="1.20.120.740">
    <property type="entry name" value="YgfB uncharacterised protein family UPF0149, PF03695"/>
    <property type="match status" value="1"/>
</dbReference>
<organism evidence="1 2">
    <name type="scientific">Candidatus Accumulibacter adjunctus</name>
    <dbReference type="NCBI Taxonomy" id="1454001"/>
    <lineage>
        <taxon>Bacteria</taxon>
        <taxon>Pseudomonadati</taxon>
        <taxon>Pseudomonadota</taxon>
        <taxon>Betaproteobacteria</taxon>
        <taxon>Candidatus Accumulibacter</taxon>
    </lineage>
</organism>
<dbReference type="EMBL" id="JFAX01000033">
    <property type="protein sequence ID" value="EXI64564.1"/>
    <property type="molecule type" value="Genomic_DNA"/>
</dbReference>
<reference evidence="1" key="1">
    <citation type="submission" date="2014-02" db="EMBL/GenBank/DDBJ databases">
        <title>Expanding our view of genomic diversity in Candidatus Accumulibacter clades.</title>
        <authorList>
            <person name="Skennerton C.T."/>
            <person name="Barr J.J."/>
            <person name="Slater F.R."/>
            <person name="Bond P.L."/>
            <person name="Tyson G.W."/>
        </authorList>
    </citation>
    <scope>NUCLEOTIDE SEQUENCE [LARGE SCALE GENOMIC DNA]</scope>
</reference>
<dbReference type="NCBIfam" id="TIGR02292">
    <property type="entry name" value="ygfB_yecA"/>
    <property type="match status" value="1"/>
</dbReference>
<dbReference type="Pfam" id="PF03695">
    <property type="entry name" value="UPF0149"/>
    <property type="match status" value="1"/>
</dbReference>
<dbReference type="Gene3D" id="3.10.450.50">
    <property type="match status" value="1"/>
</dbReference>
<dbReference type="InterPro" id="IPR036255">
    <property type="entry name" value="YgfB-like_sf"/>
</dbReference>
<proteinExistence type="predicted"/>
<comment type="caution">
    <text evidence="1">The sequence shown here is derived from an EMBL/GenBank/DDBJ whole genome shotgun (WGS) entry which is preliminary data.</text>
</comment>
<dbReference type="SUPFAM" id="SSF103642">
    <property type="entry name" value="Sec-C motif"/>
    <property type="match status" value="1"/>
</dbReference>
<name>A0A011PE50_9PROT</name>
<dbReference type="STRING" id="1454001.AW08_03648"/>
<dbReference type="SUPFAM" id="SSF101327">
    <property type="entry name" value="YgfB-like"/>
    <property type="match status" value="1"/>
</dbReference>
<dbReference type="InterPro" id="IPR011978">
    <property type="entry name" value="YgfB-like"/>
</dbReference>
<dbReference type="PANTHER" id="PTHR33747:SF1">
    <property type="entry name" value="ADENYLATE CYCLASE-ASSOCIATED CAP C-TERMINAL DOMAIN-CONTAINING PROTEIN"/>
    <property type="match status" value="1"/>
</dbReference>
<sequence length="239" mass="26371">MSIQAQLPDHQLLRLEELLADPALPDAMRLDECQGYLCAALAGPQPIPAAQWLEDLLGCPEESGGEARREAAALLRLLAERLETELASGQPLLLLLYPADGDEDAASDYVPWCEGYLQGVDAATEDWFEFLGADDDEEKTSDEIDYLDEHLFPLYLLTGDAEAAARAAGEEWPAGEELERIRQECEDDLPQAVSNIYRFWRAQRGVGTIRRQGPKVGRNDPCPCGSGRKHKRCCGANES</sequence>
<dbReference type="PATRIC" id="fig|1454001.3.peg.3686"/>
<dbReference type="PANTHER" id="PTHR33747">
    <property type="entry name" value="UPF0225 PROTEIN SCO1677"/>
    <property type="match status" value="1"/>
</dbReference>
<dbReference type="AlphaFoldDB" id="A0A011PE50"/>
<accession>A0A011PE50</accession>
<evidence type="ECO:0000313" key="2">
    <source>
        <dbReference type="Proteomes" id="UP000020218"/>
    </source>
</evidence>
<keyword evidence="2" id="KW-1185">Reference proteome</keyword>
<gene>
    <name evidence="1" type="ORF">AW08_03648</name>
</gene>
<dbReference type="Proteomes" id="UP000020218">
    <property type="component" value="Unassembled WGS sequence"/>
</dbReference>
<evidence type="ECO:0000313" key="1">
    <source>
        <dbReference type="EMBL" id="EXI64564.1"/>
    </source>
</evidence>
<protein>
    <submittedName>
        <fullName evidence="1">Preprotein translocase subunit SecA</fullName>
    </submittedName>
</protein>